<dbReference type="SMART" id="SM00261">
    <property type="entry name" value="FU"/>
    <property type="match status" value="1"/>
</dbReference>
<feature type="non-terminal residue" evidence="1">
    <location>
        <position position="67"/>
    </location>
</feature>
<gene>
    <name evidence="1" type="ORF">M9458_018207</name>
</gene>
<dbReference type="InterPro" id="IPR006212">
    <property type="entry name" value="Furin_repeat"/>
</dbReference>
<protein>
    <submittedName>
        <fullName evidence="1">Uncharacterized protein</fullName>
    </submittedName>
</protein>
<dbReference type="InterPro" id="IPR009030">
    <property type="entry name" value="Growth_fac_rcpt_cys_sf"/>
</dbReference>
<name>A0ABD0QKY3_CIRMR</name>
<dbReference type="AlphaFoldDB" id="A0ABD0QKY3"/>
<sequence length="67" mass="7569">YFFLHHDKCLNDCPKGYFTDIAQKKCMSCHSTCAECDGPDEDNCISCSSYGYVNHNGKNVPGWKRVS</sequence>
<accession>A0ABD0QKY3</accession>
<evidence type="ECO:0000313" key="2">
    <source>
        <dbReference type="Proteomes" id="UP001529510"/>
    </source>
</evidence>
<evidence type="ECO:0000313" key="1">
    <source>
        <dbReference type="EMBL" id="KAL0186537.1"/>
    </source>
</evidence>
<dbReference type="SUPFAM" id="SSF57184">
    <property type="entry name" value="Growth factor receptor domain"/>
    <property type="match status" value="1"/>
</dbReference>
<comment type="caution">
    <text evidence="1">The sequence shown here is derived from an EMBL/GenBank/DDBJ whole genome shotgun (WGS) entry which is preliminary data.</text>
</comment>
<dbReference type="CDD" id="cd00064">
    <property type="entry name" value="FU"/>
    <property type="match status" value="1"/>
</dbReference>
<dbReference type="Proteomes" id="UP001529510">
    <property type="component" value="Unassembled WGS sequence"/>
</dbReference>
<reference evidence="1 2" key="1">
    <citation type="submission" date="2024-05" db="EMBL/GenBank/DDBJ databases">
        <title>Genome sequencing and assembly of Indian major carp, Cirrhinus mrigala (Hamilton, 1822).</title>
        <authorList>
            <person name="Mohindra V."/>
            <person name="Chowdhury L.M."/>
            <person name="Lal K."/>
            <person name="Jena J.K."/>
        </authorList>
    </citation>
    <scope>NUCLEOTIDE SEQUENCE [LARGE SCALE GENOMIC DNA]</scope>
    <source>
        <strain evidence="1">CM1030</strain>
        <tissue evidence="1">Blood</tissue>
    </source>
</reference>
<dbReference type="EMBL" id="JAMKFB020000008">
    <property type="protein sequence ID" value="KAL0186537.1"/>
    <property type="molecule type" value="Genomic_DNA"/>
</dbReference>
<organism evidence="1 2">
    <name type="scientific">Cirrhinus mrigala</name>
    <name type="common">Mrigala</name>
    <dbReference type="NCBI Taxonomy" id="683832"/>
    <lineage>
        <taxon>Eukaryota</taxon>
        <taxon>Metazoa</taxon>
        <taxon>Chordata</taxon>
        <taxon>Craniata</taxon>
        <taxon>Vertebrata</taxon>
        <taxon>Euteleostomi</taxon>
        <taxon>Actinopterygii</taxon>
        <taxon>Neopterygii</taxon>
        <taxon>Teleostei</taxon>
        <taxon>Ostariophysi</taxon>
        <taxon>Cypriniformes</taxon>
        <taxon>Cyprinidae</taxon>
        <taxon>Labeoninae</taxon>
        <taxon>Labeonini</taxon>
        <taxon>Cirrhinus</taxon>
    </lineage>
</organism>
<keyword evidence="2" id="KW-1185">Reference proteome</keyword>
<dbReference type="Gene3D" id="2.10.220.10">
    <property type="entry name" value="Hormone Receptor, Insulin-like Growth Factor Receptor 1, Chain A, domain 2"/>
    <property type="match status" value="1"/>
</dbReference>
<proteinExistence type="predicted"/>
<feature type="non-terminal residue" evidence="1">
    <location>
        <position position="1"/>
    </location>
</feature>